<evidence type="ECO:0000256" key="1">
    <source>
        <dbReference type="ARBA" id="ARBA00001913"/>
    </source>
</evidence>
<evidence type="ECO:0000256" key="2">
    <source>
        <dbReference type="ARBA" id="ARBA00008779"/>
    </source>
</evidence>
<evidence type="ECO:0000256" key="6">
    <source>
        <dbReference type="ARBA" id="ARBA00022837"/>
    </source>
</evidence>
<proteinExistence type="inferred from homology"/>
<evidence type="ECO:0000259" key="7">
    <source>
        <dbReference type="Pfam" id="PF00884"/>
    </source>
</evidence>
<feature type="domain" description="Sulfatase N-terminal" evidence="7">
    <location>
        <begin position="20"/>
        <end position="373"/>
    </location>
</feature>
<evidence type="ECO:0000256" key="4">
    <source>
        <dbReference type="ARBA" id="ARBA00022729"/>
    </source>
</evidence>
<keyword evidence="4" id="KW-0732">Signal</keyword>
<dbReference type="PANTHER" id="PTHR45953">
    <property type="entry name" value="IDURONATE 2-SULFATASE"/>
    <property type="match status" value="1"/>
</dbReference>
<dbReference type="GO" id="GO:0016787">
    <property type="term" value="F:hydrolase activity"/>
    <property type="evidence" value="ECO:0007669"/>
    <property type="project" value="UniProtKB-KW"/>
</dbReference>
<reference evidence="8 9" key="1">
    <citation type="journal article" date="2021" name="BMC Biol.">
        <title>Horizontally acquired antibacterial genes associated with adaptive radiation of ladybird beetles.</title>
        <authorList>
            <person name="Li H.S."/>
            <person name="Tang X.F."/>
            <person name="Huang Y.H."/>
            <person name="Xu Z.Y."/>
            <person name="Chen M.L."/>
            <person name="Du X.Y."/>
            <person name="Qiu B.Y."/>
            <person name="Chen P.T."/>
            <person name="Zhang W."/>
            <person name="Slipinski A."/>
            <person name="Escalona H.E."/>
            <person name="Waterhouse R.M."/>
            <person name="Zwick A."/>
            <person name="Pang H."/>
        </authorList>
    </citation>
    <scope>NUCLEOTIDE SEQUENCE [LARGE SCALE GENOMIC DNA]</scope>
    <source>
        <strain evidence="8">SYSU2018</strain>
    </source>
</reference>
<comment type="cofactor">
    <cofactor evidence="1">
        <name>Ca(2+)</name>
        <dbReference type="ChEBI" id="CHEBI:29108"/>
    </cofactor>
</comment>
<accession>A0ABD2MLY6</accession>
<comment type="similarity">
    <text evidence="2">Belongs to the sulfatase family.</text>
</comment>
<dbReference type="InterPro" id="IPR000917">
    <property type="entry name" value="Sulfatase_N"/>
</dbReference>
<name>A0ABD2MLY6_9CUCU</name>
<dbReference type="InterPro" id="IPR017850">
    <property type="entry name" value="Alkaline_phosphatase_core_sf"/>
</dbReference>
<dbReference type="CDD" id="cd16030">
    <property type="entry name" value="iduronate-2-sulfatase"/>
    <property type="match status" value="1"/>
</dbReference>
<gene>
    <name evidence="8" type="ORF">HHI36_011475</name>
</gene>
<dbReference type="EMBL" id="JABFTP020000001">
    <property type="protein sequence ID" value="KAL3267344.1"/>
    <property type="molecule type" value="Genomic_DNA"/>
</dbReference>
<keyword evidence="5" id="KW-0378">Hydrolase</keyword>
<dbReference type="AlphaFoldDB" id="A0ABD2MLY6"/>
<dbReference type="Gene3D" id="3.40.720.10">
    <property type="entry name" value="Alkaline Phosphatase, subunit A"/>
    <property type="match status" value="1"/>
</dbReference>
<organism evidence="8 9">
    <name type="scientific">Cryptolaemus montrouzieri</name>
    <dbReference type="NCBI Taxonomy" id="559131"/>
    <lineage>
        <taxon>Eukaryota</taxon>
        <taxon>Metazoa</taxon>
        <taxon>Ecdysozoa</taxon>
        <taxon>Arthropoda</taxon>
        <taxon>Hexapoda</taxon>
        <taxon>Insecta</taxon>
        <taxon>Pterygota</taxon>
        <taxon>Neoptera</taxon>
        <taxon>Endopterygota</taxon>
        <taxon>Coleoptera</taxon>
        <taxon>Polyphaga</taxon>
        <taxon>Cucujiformia</taxon>
        <taxon>Coccinelloidea</taxon>
        <taxon>Coccinellidae</taxon>
        <taxon>Scymninae</taxon>
        <taxon>Scymnini</taxon>
        <taxon>Cryptolaemus</taxon>
    </lineage>
</organism>
<sequence length="517" mass="59627">MNLFFLCIFFYFVGIIFCKPNVLLIVIDDLRPNLGAYGYKSAVTPNLDSLASKSFVFSKTFCQQALCAPSRNSLLTSRRPDTLHLYDFYNYWRESVGNFTTLPQHFKQNGYYTQSIGKIFHPGISSNFSDDMPYSWSGAPFHPKTQEYMNSKVCFNNDGTLGKNVLCPVRVMDQPGGTLPDIESLNYALNFLENEKNITGGLPYFLAVGFHKPHLPLKFPEEYLEQHPIWKVVLPSNRWRSYSLPNVAWNPWTDIRDREDVMKLNVSFPFGQIPDYFLKKIIQHYDAAVTYIDDLIGRILKKIEGTNTIIVITSDHGWSAGEHGEFSKYSNFDISTRVPLIIHVPGLSTHGIVVEQITELVDLFPTLVDLTNISPPIPICNRKNTNIGLCTEGRSLVYMMVKSKQKKMPIRNMPSAFSQYPRPGDYPTKFPNSDKPRMKNIKIMGYSIRTERHRYTEWVEFNRTSCKPNWLKKFGTELYDHSIDPGENMNLIDRKELVNVAKDLRKQLILGWRYMQN</sequence>
<evidence type="ECO:0000313" key="9">
    <source>
        <dbReference type="Proteomes" id="UP001516400"/>
    </source>
</evidence>
<keyword evidence="6" id="KW-0106">Calcium</keyword>
<dbReference type="GO" id="GO:0046872">
    <property type="term" value="F:metal ion binding"/>
    <property type="evidence" value="ECO:0007669"/>
    <property type="project" value="UniProtKB-KW"/>
</dbReference>
<dbReference type="Proteomes" id="UP001516400">
    <property type="component" value="Unassembled WGS sequence"/>
</dbReference>
<evidence type="ECO:0000256" key="3">
    <source>
        <dbReference type="ARBA" id="ARBA00022723"/>
    </source>
</evidence>
<comment type="caution">
    <text evidence="8">The sequence shown here is derived from an EMBL/GenBank/DDBJ whole genome shotgun (WGS) entry which is preliminary data.</text>
</comment>
<dbReference type="InterPro" id="IPR024607">
    <property type="entry name" value="Sulfatase_CS"/>
</dbReference>
<dbReference type="PROSITE" id="PS00149">
    <property type="entry name" value="SULFATASE_2"/>
    <property type="match status" value="1"/>
</dbReference>
<protein>
    <recommendedName>
        <fullName evidence="7">Sulfatase N-terminal domain-containing protein</fullName>
    </recommendedName>
</protein>
<evidence type="ECO:0000313" key="8">
    <source>
        <dbReference type="EMBL" id="KAL3267344.1"/>
    </source>
</evidence>
<evidence type="ECO:0000256" key="5">
    <source>
        <dbReference type="ARBA" id="ARBA00022801"/>
    </source>
</evidence>
<dbReference type="PANTHER" id="PTHR45953:SF1">
    <property type="entry name" value="IDURONATE 2-SULFATASE"/>
    <property type="match status" value="1"/>
</dbReference>
<keyword evidence="9" id="KW-1185">Reference proteome</keyword>
<dbReference type="Pfam" id="PF00884">
    <property type="entry name" value="Sulfatase"/>
    <property type="match status" value="1"/>
</dbReference>
<dbReference type="SUPFAM" id="SSF53649">
    <property type="entry name" value="Alkaline phosphatase-like"/>
    <property type="match status" value="1"/>
</dbReference>
<keyword evidence="3" id="KW-0479">Metal-binding</keyword>
<dbReference type="InterPro" id="IPR035874">
    <property type="entry name" value="IDS"/>
</dbReference>